<protein>
    <submittedName>
        <fullName evidence="7">Threonine dehydrogenase and related Zn-dependent dehydrogenases</fullName>
    </submittedName>
</protein>
<evidence type="ECO:0000256" key="4">
    <source>
        <dbReference type="ARBA" id="ARBA00022833"/>
    </source>
</evidence>
<dbReference type="GO" id="GO:0008270">
    <property type="term" value="F:zinc ion binding"/>
    <property type="evidence" value="ECO:0007669"/>
    <property type="project" value="InterPro"/>
</dbReference>
<dbReference type="PANTHER" id="PTHR43161:SF26">
    <property type="entry name" value="GALACTITOL 1-PHOSPHATE 5-DEHYDROGENASE"/>
    <property type="match status" value="1"/>
</dbReference>
<dbReference type="InterPro" id="IPR002328">
    <property type="entry name" value="ADH_Zn_CS"/>
</dbReference>
<keyword evidence="3" id="KW-0479">Metal-binding</keyword>
<name>A0A484SY69_9ZZZZ</name>
<dbReference type="InterPro" id="IPR011032">
    <property type="entry name" value="GroES-like_sf"/>
</dbReference>
<evidence type="ECO:0000313" key="9">
    <source>
        <dbReference type="EMBL" id="VFS38205.1"/>
    </source>
</evidence>
<dbReference type="EMBL" id="CAADIK010000015">
    <property type="protein sequence ID" value="VFR67023.1"/>
    <property type="molecule type" value="Genomic_DNA"/>
</dbReference>
<keyword evidence="4" id="KW-0862">Zinc</keyword>
<reference evidence="7" key="1">
    <citation type="submission" date="2019-03" db="EMBL/GenBank/DDBJ databases">
        <authorList>
            <person name="Danneels B."/>
        </authorList>
    </citation>
    <scope>NUCLEOTIDE SEQUENCE</scope>
</reference>
<comment type="cofactor">
    <cofactor evidence="1">
        <name>Zn(2+)</name>
        <dbReference type="ChEBI" id="CHEBI:29105"/>
    </cofactor>
</comment>
<comment type="similarity">
    <text evidence="2">Belongs to the zinc-containing alcohol dehydrogenase family.</text>
</comment>
<dbReference type="CDD" id="cd08233">
    <property type="entry name" value="butanediol_DH_like"/>
    <property type="match status" value="1"/>
</dbReference>
<dbReference type="AlphaFoldDB" id="A0A484SY69"/>
<dbReference type="PROSITE" id="PS00059">
    <property type="entry name" value="ADH_ZINC"/>
    <property type="match status" value="1"/>
</dbReference>
<feature type="domain" description="Enoyl reductase (ER)" evidence="6">
    <location>
        <begin position="12"/>
        <end position="349"/>
    </location>
</feature>
<organism evidence="7">
    <name type="scientific">plant metagenome</name>
    <dbReference type="NCBI Taxonomy" id="1297885"/>
    <lineage>
        <taxon>unclassified sequences</taxon>
        <taxon>metagenomes</taxon>
        <taxon>organismal metagenomes</taxon>
    </lineage>
</organism>
<evidence type="ECO:0000313" key="8">
    <source>
        <dbReference type="EMBL" id="VFR98094.1"/>
    </source>
</evidence>
<evidence type="ECO:0000313" key="7">
    <source>
        <dbReference type="EMBL" id="VFR67023.1"/>
    </source>
</evidence>
<evidence type="ECO:0000256" key="2">
    <source>
        <dbReference type="ARBA" id="ARBA00008072"/>
    </source>
</evidence>
<keyword evidence="5" id="KW-0560">Oxidoreductase</keyword>
<proteinExistence type="inferred from homology"/>
<evidence type="ECO:0000259" key="6">
    <source>
        <dbReference type="SMART" id="SM00829"/>
    </source>
</evidence>
<dbReference type="EMBL" id="CAADIP010000057">
    <property type="protein sequence ID" value="VFR98094.1"/>
    <property type="molecule type" value="Genomic_DNA"/>
</dbReference>
<dbReference type="Pfam" id="PF00107">
    <property type="entry name" value="ADH_zinc_N"/>
    <property type="match status" value="1"/>
</dbReference>
<evidence type="ECO:0000256" key="5">
    <source>
        <dbReference type="ARBA" id="ARBA00023002"/>
    </source>
</evidence>
<dbReference type="SMART" id="SM00829">
    <property type="entry name" value="PKS_ER"/>
    <property type="match status" value="1"/>
</dbReference>
<dbReference type="InterPro" id="IPR013149">
    <property type="entry name" value="ADH-like_C"/>
</dbReference>
<dbReference type="InterPro" id="IPR020843">
    <property type="entry name" value="ER"/>
</dbReference>
<evidence type="ECO:0000256" key="1">
    <source>
        <dbReference type="ARBA" id="ARBA00001947"/>
    </source>
</evidence>
<dbReference type="InterPro" id="IPR036291">
    <property type="entry name" value="NAD(P)-bd_dom_sf"/>
</dbReference>
<gene>
    <name evidence="7" type="ORF">BRI9_0382</name>
    <name evidence="8" type="ORF">IVO3_0383</name>
    <name evidence="9" type="ORF">RAN7_4645</name>
</gene>
<dbReference type="PANTHER" id="PTHR43161">
    <property type="entry name" value="SORBITOL DEHYDROGENASE"/>
    <property type="match status" value="1"/>
</dbReference>
<sequence length="356" mass="38200">MNATMKAARWHGAKDIRVERIAVPVVGPQEVKIEVAYCGICGNDLHEYIDGPHVICTEPHPITGMTFPVTLGHEYCGTVVEVGAEVADLQVGARVTVEPEFRCGKCHFCKRGQYNLCNSMGFSGLAADGGLARYAVIPSYMVYPIDDGVSFKEAAVMEPAAVALFAVRKSELKVGDSCAIFGAGPIGLFITMFAHLQGAANIVVIDPSAQRRVKAKELGASLVYDPTQTDAVAEIKKLTKIGVDVAFEAVGLQATLDGCMDSVRKDGTTFIVGLSHGRATFNALATVFRETKIDASVGYRHVYPELISLVVNKRVDLTRVITKIISIGDIVEEGFVSLSSDKRQVKVLIDLAGTAH</sequence>
<dbReference type="Pfam" id="PF08240">
    <property type="entry name" value="ADH_N"/>
    <property type="match status" value="1"/>
</dbReference>
<accession>A0A484SY69</accession>
<evidence type="ECO:0000256" key="3">
    <source>
        <dbReference type="ARBA" id="ARBA00022723"/>
    </source>
</evidence>
<dbReference type="Gene3D" id="3.90.180.10">
    <property type="entry name" value="Medium-chain alcohol dehydrogenases, catalytic domain"/>
    <property type="match status" value="1"/>
</dbReference>
<dbReference type="InterPro" id="IPR013154">
    <property type="entry name" value="ADH-like_N"/>
</dbReference>
<dbReference type="EMBL" id="CAADIZ010000083">
    <property type="protein sequence ID" value="VFS38205.1"/>
    <property type="molecule type" value="Genomic_DNA"/>
</dbReference>
<dbReference type="Gene3D" id="3.40.50.720">
    <property type="entry name" value="NAD(P)-binding Rossmann-like Domain"/>
    <property type="match status" value="1"/>
</dbReference>
<dbReference type="SUPFAM" id="SSF50129">
    <property type="entry name" value="GroES-like"/>
    <property type="match status" value="1"/>
</dbReference>
<dbReference type="SUPFAM" id="SSF51735">
    <property type="entry name" value="NAD(P)-binding Rossmann-fold domains"/>
    <property type="match status" value="1"/>
</dbReference>
<dbReference type="GO" id="GO:0016491">
    <property type="term" value="F:oxidoreductase activity"/>
    <property type="evidence" value="ECO:0007669"/>
    <property type="project" value="UniProtKB-KW"/>
</dbReference>